<dbReference type="Proteomes" id="UP000799779">
    <property type="component" value="Unassembled WGS sequence"/>
</dbReference>
<organism evidence="1 2">
    <name type="scientific">Amniculicola lignicola CBS 123094</name>
    <dbReference type="NCBI Taxonomy" id="1392246"/>
    <lineage>
        <taxon>Eukaryota</taxon>
        <taxon>Fungi</taxon>
        <taxon>Dikarya</taxon>
        <taxon>Ascomycota</taxon>
        <taxon>Pezizomycotina</taxon>
        <taxon>Dothideomycetes</taxon>
        <taxon>Pleosporomycetidae</taxon>
        <taxon>Pleosporales</taxon>
        <taxon>Amniculicolaceae</taxon>
        <taxon>Amniculicola</taxon>
    </lineage>
</organism>
<accession>A0A6A5W1Z1</accession>
<sequence length="91" mass="9850">MDQDHFKTSENFVSTTKTSSFYIKSTSSKYLGIQGGSLAVQDGGYTWTLDSGTSAETNTIQDPNTSKVTNTKNGKGLVANNVKTWYAEAVK</sequence>
<reference evidence="1" key="1">
    <citation type="journal article" date="2020" name="Stud. Mycol.">
        <title>101 Dothideomycetes genomes: a test case for predicting lifestyles and emergence of pathogens.</title>
        <authorList>
            <person name="Haridas S."/>
            <person name="Albert R."/>
            <person name="Binder M."/>
            <person name="Bloem J."/>
            <person name="Labutti K."/>
            <person name="Salamov A."/>
            <person name="Andreopoulos B."/>
            <person name="Baker S."/>
            <person name="Barry K."/>
            <person name="Bills G."/>
            <person name="Bluhm B."/>
            <person name="Cannon C."/>
            <person name="Castanera R."/>
            <person name="Culley D."/>
            <person name="Daum C."/>
            <person name="Ezra D."/>
            <person name="Gonzalez J."/>
            <person name="Henrissat B."/>
            <person name="Kuo A."/>
            <person name="Liang C."/>
            <person name="Lipzen A."/>
            <person name="Lutzoni F."/>
            <person name="Magnuson J."/>
            <person name="Mondo S."/>
            <person name="Nolan M."/>
            <person name="Ohm R."/>
            <person name="Pangilinan J."/>
            <person name="Park H.-J."/>
            <person name="Ramirez L."/>
            <person name="Alfaro M."/>
            <person name="Sun H."/>
            <person name="Tritt A."/>
            <person name="Yoshinaga Y."/>
            <person name="Zwiers L.-H."/>
            <person name="Turgeon B."/>
            <person name="Goodwin S."/>
            <person name="Spatafora J."/>
            <person name="Crous P."/>
            <person name="Grigoriev I."/>
        </authorList>
    </citation>
    <scope>NUCLEOTIDE SEQUENCE</scope>
    <source>
        <strain evidence="1">CBS 123094</strain>
    </source>
</reference>
<name>A0A6A5W1Z1_9PLEO</name>
<evidence type="ECO:0000313" key="1">
    <source>
        <dbReference type="EMBL" id="KAF1995008.1"/>
    </source>
</evidence>
<dbReference type="AlphaFoldDB" id="A0A6A5W1Z1"/>
<dbReference type="EMBL" id="ML977647">
    <property type="protein sequence ID" value="KAF1995008.1"/>
    <property type="molecule type" value="Genomic_DNA"/>
</dbReference>
<proteinExistence type="predicted"/>
<evidence type="ECO:0000313" key="2">
    <source>
        <dbReference type="Proteomes" id="UP000799779"/>
    </source>
</evidence>
<protein>
    <submittedName>
        <fullName evidence="1">Uncharacterized protein</fullName>
    </submittedName>
</protein>
<keyword evidence="2" id="KW-1185">Reference proteome</keyword>
<gene>
    <name evidence="1" type="ORF">P154DRAFT_360162</name>
</gene>